<dbReference type="Proteomes" id="UP000007129">
    <property type="component" value="Unassembled WGS sequence"/>
</dbReference>
<sequence>MNVSNQKSKNRPRIQFPLHLIIPTLLIITGPSRFHNSPFPTTPHHGRRHGARSATTIEKGHRRSERRNGSASGKSAEGLRSHEDVGRLIAVQLWIILPSFLCFEHYFAAGPAPGASG</sequence>
<organism evidence="2 3">
    <name type="scientific">Macrophomina phaseolina (strain MS6)</name>
    <name type="common">Charcoal rot fungus</name>
    <dbReference type="NCBI Taxonomy" id="1126212"/>
    <lineage>
        <taxon>Eukaryota</taxon>
        <taxon>Fungi</taxon>
        <taxon>Dikarya</taxon>
        <taxon>Ascomycota</taxon>
        <taxon>Pezizomycotina</taxon>
        <taxon>Dothideomycetes</taxon>
        <taxon>Dothideomycetes incertae sedis</taxon>
        <taxon>Botryosphaeriales</taxon>
        <taxon>Botryosphaeriaceae</taxon>
        <taxon>Macrophomina</taxon>
    </lineage>
</organism>
<feature type="region of interest" description="Disordered" evidence="1">
    <location>
        <begin position="33"/>
        <end position="81"/>
    </location>
</feature>
<dbReference type="EMBL" id="AHHD01000232">
    <property type="protein sequence ID" value="EKG17592.1"/>
    <property type="molecule type" value="Genomic_DNA"/>
</dbReference>
<evidence type="ECO:0000256" key="1">
    <source>
        <dbReference type="SAM" id="MobiDB-lite"/>
    </source>
</evidence>
<gene>
    <name evidence="2" type="ORF">MPH_05213</name>
</gene>
<dbReference type="InParanoid" id="K2RY26"/>
<evidence type="ECO:0000313" key="3">
    <source>
        <dbReference type="Proteomes" id="UP000007129"/>
    </source>
</evidence>
<protein>
    <submittedName>
        <fullName evidence="2">Uncharacterized protein</fullName>
    </submittedName>
</protein>
<comment type="caution">
    <text evidence="2">The sequence shown here is derived from an EMBL/GenBank/DDBJ whole genome shotgun (WGS) entry which is preliminary data.</text>
</comment>
<name>K2RY26_MACPH</name>
<dbReference type="HOGENOM" id="CLU_2085277_0_0_1"/>
<reference evidence="2 3" key="1">
    <citation type="journal article" date="2012" name="BMC Genomics">
        <title>Tools to kill: Genome of one of the most destructive plant pathogenic fungi Macrophomina phaseolina.</title>
        <authorList>
            <person name="Islam M.S."/>
            <person name="Haque M.S."/>
            <person name="Islam M.M."/>
            <person name="Emdad E.M."/>
            <person name="Halim A."/>
            <person name="Hossen Q.M.M."/>
            <person name="Hossain M.Z."/>
            <person name="Ahmed B."/>
            <person name="Rahim S."/>
            <person name="Rahman M.S."/>
            <person name="Alam M.M."/>
            <person name="Hou S."/>
            <person name="Wan X."/>
            <person name="Saito J.A."/>
            <person name="Alam M."/>
        </authorList>
    </citation>
    <scope>NUCLEOTIDE SEQUENCE [LARGE SCALE GENOMIC DNA]</scope>
    <source>
        <strain evidence="2 3">MS6</strain>
    </source>
</reference>
<evidence type="ECO:0000313" key="2">
    <source>
        <dbReference type="EMBL" id="EKG17592.1"/>
    </source>
</evidence>
<dbReference type="AlphaFoldDB" id="K2RY26"/>
<dbReference type="VEuPathDB" id="FungiDB:MPH_05213"/>
<proteinExistence type="predicted"/>
<accession>K2RY26</accession>